<name>A0A1I7YX49_9BILA</name>
<feature type="domain" description="WDR36/Utp21 C-terminal" evidence="2">
    <location>
        <begin position="704"/>
        <end position="916"/>
    </location>
</feature>
<dbReference type="Proteomes" id="UP000095287">
    <property type="component" value="Unplaced"/>
</dbReference>
<dbReference type="SUPFAM" id="SSF50998">
    <property type="entry name" value="Quinoprotein alcohol dehydrogenase-like"/>
    <property type="match status" value="1"/>
</dbReference>
<accession>A0A1I7YX49</accession>
<dbReference type="GO" id="GO:0032040">
    <property type="term" value="C:small-subunit processome"/>
    <property type="evidence" value="ECO:0007669"/>
    <property type="project" value="InterPro"/>
</dbReference>
<dbReference type="InterPro" id="IPR007319">
    <property type="entry name" value="WDR36/Utp21_C"/>
</dbReference>
<keyword evidence="1" id="KW-0853">WD repeat</keyword>
<dbReference type="Pfam" id="PF25168">
    <property type="entry name" value="Beta-prop_WDR36-Utp21_2nd"/>
    <property type="match status" value="1"/>
</dbReference>
<organism evidence="4 5">
    <name type="scientific">Steinernema glaseri</name>
    <dbReference type="NCBI Taxonomy" id="37863"/>
    <lineage>
        <taxon>Eukaryota</taxon>
        <taxon>Metazoa</taxon>
        <taxon>Ecdysozoa</taxon>
        <taxon>Nematoda</taxon>
        <taxon>Chromadorea</taxon>
        <taxon>Rhabditida</taxon>
        <taxon>Tylenchina</taxon>
        <taxon>Panagrolaimomorpha</taxon>
        <taxon>Strongyloidoidea</taxon>
        <taxon>Steinernematidae</taxon>
        <taxon>Steinernema</taxon>
    </lineage>
</organism>
<evidence type="ECO:0000313" key="4">
    <source>
        <dbReference type="Proteomes" id="UP000095287"/>
    </source>
</evidence>
<keyword evidence="4" id="KW-1185">Reference proteome</keyword>
<dbReference type="GO" id="GO:0006364">
    <property type="term" value="P:rRNA processing"/>
    <property type="evidence" value="ECO:0007669"/>
    <property type="project" value="InterPro"/>
</dbReference>
<evidence type="ECO:0000259" key="3">
    <source>
        <dbReference type="Pfam" id="PF25171"/>
    </source>
</evidence>
<dbReference type="GO" id="GO:0034388">
    <property type="term" value="C:Pwp2p-containing subcomplex of 90S preribosome"/>
    <property type="evidence" value="ECO:0007669"/>
    <property type="project" value="TreeGrafter"/>
</dbReference>
<evidence type="ECO:0000256" key="1">
    <source>
        <dbReference type="PROSITE-ProRule" id="PRU00221"/>
    </source>
</evidence>
<dbReference type="InterPro" id="IPR059157">
    <property type="entry name" value="WDR36-Utp21_N"/>
</dbReference>
<dbReference type="InterPro" id="IPR001680">
    <property type="entry name" value="WD40_rpt"/>
</dbReference>
<dbReference type="SMART" id="SM00320">
    <property type="entry name" value="WD40"/>
    <property type="match status" value="7"/>
</dbReference>
<dbReference type="PROSITE" id="PS50294">
    <property type="entry name" value="WD_REPEATS_REGION"/>
    <property type="match status" value="1"/>
</dbReference>
<dbReference type="Pfam" id="PF04192">
    <property type="entry name" value="Utp21"/>
    <property type="match status" value="1"/>
</dbReference>
<dbReference type="InterPro" id="IPR011047">
    <property type="entry name" value="Quinoprotein_ADH-like_sf"/>
</dbReference>
<dbReference type="PROSITE" id="PS50082">
    <property type="entry name" value="WD_REPEATS_2"/>
    <property type="match status" value="1"/>
</dbReference>
<dbReference type="PANTHER" id="PTHR22840:SF12">
    <property type="entry name" value="WD REPEAT-CONTAINING PROTEIN 36"/>
    <property type="match status" value="1"/>
</dbReference>
<evidence type="ECO:0000259" key="2">
    <source>
        <dbReference type="Pfam" id="PF04192"/>
    </source>
</evidence>
<dbReference type="WBParaSite" id="L893_g20398.t1">
    <property type="protein sequence ID" value="L893_g20398.t1"/>
    <property type="gene ID" value="L893_g20398"/>
</dbReference>
<dbReference type="PANTHER" id="PTHR22840">
    <property type="entry name" value="WD REPEAT-CONTAINING PROTEIN 36"/>
    <property type="match status" value="1"/>
</dbReference>
<dbReference type="Gene3D" id="2.130.10.10">
    <property type="entry name" value="YVTN repeat-like/Quinoprotein amine dehydrogenase"/>
    <property type="match status" value="2"/>
</dbReference>
<dbReference type="InterPro" id="IPR015943">
    <property type="entry name" value="WD40/YVTN_repeat-like_dom_sf"/>
</dbReference>
<evidence type="ECO:0000313" key="5">
    <source>
        <dbReference type="WBParaSite" id="L893_g20398.t1"/>
    </source>
</evidence>
<dbReference type="Pfam" id="PF25171">
    <property type="entry name" value="Beta-prop_WDR36-Utp21_1st"/>
    <property type="match status" value="1"/>
</dbReference>
<proteinExistence type="predicted"/>
<sequence>MNRRHTKLFAPGKAIGVVCGDAPAIICQNPKSWDKGDVFCSADNVICTYRAGSLKRRCVSDCLPQVPVCIAQAYIAAEGTCLYAGFDGGITIVKNYRKILKTVAIEGCPTHMISFGHVLVVSCQPANTLLVLNASDGEPVLNMTFPPGSKITSLSHPATYLDKVLVGLSNGQIQLINVKSGKVVHKFTKLNDKTAVTYMQQSPVTDVYAIGFESGVICLYNIKYEQLLFTGSQEGAVTAIAFRTDGVDTMLTGNSSGCISVWSLDEKRLLGQLREAHRGRITSLHTLSGEPYCISTGSDNRIVNWVFQAEMSMPEIHTVAEGHSDQINCVKFYNELRILTAGADGSLRSFHAVRDDIFKNLGTVIKKLDKSSHVKENVINMDTHWVRASSWDDVVCLHEKNATVSSWSTRRQAVGNKVFCHPRFYKSPRFVQHMASCIRLSACGNMVFIGYTSGHIDIFNVQSGLYRGSLKDVSISERNHERAHDYPICGVESDFLSARLVSCDVNGIMKFWDLKTHKYEGKLRLSSCATKTILDRRTRLCAVALKSGDIQVIDIDFKRTARQFEGAHSAEICDMAFSPDGRWIVASDKHGYVKVWDVITVTLIDAMKFEHVCLGLSFSERGTYLATVHEGLRGVYTWGNMAVFTATPDTSTIPNDDNSIALAVLPSIIHMEGPKSISSEARQHDEDSRPVVPMEVERDLTHSDEFIKFSGLPSSRWFNLPFMRLINLRNKPKDAPKKPATAPFFLPCAETLDGFEFAKENKDDKSAVDREKKLMAKRSGLEIDTVLLQNLLECADGDSNDGYLKALENLTQANLLSIDFQIKSLPSHAFTAFLRMCRIGLESTVNFELIQAYLAVMLKYHGTKLWKVVPDDLIDDQPHDADDLNKEIESLHKVLVDKWSQLEADFFYNKVVIKWLQDSRFK</sequence>
<protein>
    <submittedName>
        <fullName evidence="5">Utp21 domain-containing protein</fullName>
    </submittedName>
</protein>
<reference evidence="5" key="1">
    <citation type="submission" date="2016-11" db="UniProtKB">
        <authorList>
            <consortium name="WormBaseParasite"/>
        </authorList>
    </citation>
    <scope>IDENTIFICATION</scope>
</reference>
<feature type="domain" description="WDR36/Utp21 N-terminal" evidence="3">
    <location>
        <begin position="38"/>
        <end position="307"/>
    </location>
</feature>
<feature type="repeat" description="WD" evidence="1">
    <location>
        <begin position="565"/>
        <end position="598"/>
    </location>
</feature>
<dbReference type="AlphaFoldDB" id="A0A1I7YX49"/>